<organism evidence="6 7">
    <name type="scientific">Gordonia phosphorivorans</name>
    <dbReference type="NCBI Taxonomy" id="1056982"/>
    <lineage>
        <taxon>Bacteria</taxon>
        <taxon>Bacillati</taxon>
        <taxon>Actinomycetota</taxon>
        <taxon>Actinomycetes</taxon>
        <taxon>Mycobacteriales</taxon>
        <taxon>Gordoniaceae</taxon>
        <taxon>Gordonia</taxon>
    </lineage>
</organism>
<protein>
    <submittedName>
        <fullName evidence="6">TetR/AcrR family transcriptional regulator</fullName>
    </submittedName>
</protein>
<evidence type="ECO:0000313" key="6">
    <source>
        <dbReference type="EMBL" id="MFC0314758.1"/>
    </source>
</evidence>
<evidence type="ECO:0000256" key="1">
    <source>
        <dbReference type="ARBA" id="ARBA00023015"/>
    </source>
</evidence>
<dbReference type="InterPro" id="IPR001647">
    <property type="entry name" value="HTH_TetR"/>
</dbReference>
<gene>
    <name evidence="6" type="ORF">ACFFJD_07825</name>
</gene>
<dbReference type="PANTHER" id="PTHR30055">
    <property type="entry name" value="HTH-TYPE TRANSCRIPTIONAL REGULATOR RUTR"/>
    <property type="match status" value="1"/>
</dbReference>
<dbReference type="PROSITE" id="PS50977">
    <property type="entry name" value="HTH_TETR_2"/>
    <property type="match status" value="1"/>
</dbReference>
<dbReference type="EMBL" id="JBHLWV010000016">
    <property type="protein sequence ID" value="MFC0314758.1"/>
    <property type="molecule type" value="Genomic_DNA"/>
</dbReference>
<dbReference type="Pfam" id="PF00440">
    <property type="entry name" value="TetR_N"/>
    <property type="match status" value="1"/>
</dbReference>
<dbReference type="SUPFAM" id="SSF46689">
    <property type="entry name" value="Homeodomain-like"/>
    <property type="match status" value="1"/>
</dbReference>
<dbReference type="RefSeq" id="WP_382362807.1">
    <property type="nucleotide sequence ID" value="NZ_JBHLWV010000016.1"/>
</dbReference>
<dbReference type="Gene3D" id="1.10.357.10">
    <property type="entry name" value="Tetracycline Repressor, domain 2"/>
    <property type="match status" value="1"/>
</dbReference>
<dbReference type="SUPFAM" id="SSF48498">
    <property type="entry name" value="Tetracyclin repressor-like, C-terminal domain"/>
    <property type="match status" value="1"/>
</dbReference>
<name>A0ABV6H9Y5_9ACTN</name>
<keyword evidence="2 4" id="KW-0238">DNA-binding</keyword>
<proteinExistence type="predicted"/>
<evidence type="ECO:0000259" key="5">
    <source>
        <dbReference type="PROSITE" id="PS50977"/>
    </source>
</evidence>
<keyword evidence="1" id="KW-0805">Transcription regulation</keyword>
<dbReference type="Gene3D" id="1.10.10.60">
    <property type="entry name" value="Homeodomain-like"/>
    <property type="match status" value="1"/>
</dbReference>
<dbReference type="InterPro" id="IPR036271">
    <property type="entry name" value="Tet_transcr_reg_TetR-rel_C_sf"/>
</dbReference>
<evidence type="ECO:0000313" key="7">
    <source>
        <dbReference type="Proteomes" id="UP001589783"/>
    </source>
</evidence>
<reference evidence="6 7" key="1">
    <citation type="submission" date="2024-09" db="EMBL/GenBank/DDBJ databases">
        <authorList>
            <person name="Sun Q."/>
            <person name="Mori K."/>
        </authorList>
    </citation>
    <scope>NUCLEOTIDE SEQUENCE [LARGE SCALE GENOMIC DNA]</scope>
    <source>
        <strain evidence="6 7">CCM 7957</strain>
    </source>
</reference>
<dbReference type="InterPro" id="IPR050109">
    <property type="entry name" value="HTH-type_TetR-like_transc_reg"/>
</dbReference>
<dbReference type="PRINTS" id="PR00455">
    <property type="entry name" value="HTHTETR"/>
</dbReference>
<evidence type="ECO:0000256" key="4">
    <source>
        <dbReference type="PROSITE-ProRule" id="PRU00335"/>
    </source>
</evidence>
<sequence>MAQIRPSSAAKITDAARELLRTKGPSAVTVERVAAEAGVARTTIYRRFADRHALLTDALAELADPPGPDEHDISGEGRLRWVIEHAAAMVLDGVGFGGAGAVLDNVDPAFTTTLRSVLQVHWHAMAEELEAGVADGSLRLNGDAGTMVDSIIGALLAEYGRTGALADGWAERLVALHRGIVVDGR</sequence>
<keyword evidence="3" id="KW-0804">Transcription</keyword>
<feature type="domain" description="HTH tetR-type" evidence="5">
    <location>
        <begin position="6"/>
        <end position="66"/>
    </location>
</feature>
<keyword evidence="7" id="KW-1185">Reference proteome</keyword>
<evidence type="ECO:0000256" key="2">
    <source>
        <dbReference type="ARBA" id="ARBA00023125"/>
    </source>
</evidence>
<evidence type="ECO:0000256" key="3">
    <source>
        <dbReference type="ARBA" id="ARBA00023163"/>
    </source>
</evidence>
<feature type="DNA-binding region" description="H-T-H motif" evidence="4">
    <location>
        <begin position="29"/>
        <end position="48"/>
    </location>
</feature>
<comment type="caution">
    <text evidence="6">The sequence shown here is derived from an EMBL/GenBank/DDBJ whole genome shotgun (WGS) entry which is preliminary data.</text>
</comment>
<dbReference type="PANTHER" id="PTHR30055:SF234">
    <property type="entry name" value="HTH-TYPE TRANSCRIPTIONAL REGULATOR BETI"/>
    <property type="match status" value="1"/>
</dbReference>
<dbReference type="Proteomes" id="UP001589783">
    <property type="component" value="Unassembled WGS sequence"/>
</dbReference>
<accession>A0ABV6H9Y5</accession>
<dbReference type="InterPro" id="IPR009057">
    <property type="entry name" value="Homeodomain-like_sf"/>
</dbReference>